<dbReference type="InterPro" id="IPR058580">
    <property type="entry name" value="DUF2828"/>
</dbReference>
<evidence type="ECO:0000313" key="4">
    <source>
        <dbReference type="Proteomes" id="UP000054248"/>
    </source>
</evidence>
<dbReference type="PANTHER" id="PTHR31373">
    <property type="entry name" value="OS06G0652100 PROTEIN"/>
    <property type="match status" value="1"/>
</dbReference>
<evidence type="ECO:0000259" key="2">
    <source>
        <dbReference type="Pfam" id="PF11443"/>
    </source>
</evidence>
<sequence>MAAKWAPTLQCSHDRHTNIATGIALVMYSNGALEGLNKQLRIDDEITEVDAKLLRGFWRRWILSPLRRYKEVIEAKMSAGEWDSVIYTQVPSLSFARNKEHFAKHDETRLSSYLEDVMSGEMTISGATLPPHKLVYEAIATARTLDMYSKSDLERLRMQERINRERKKEELLQRLREQERINRERKKELQRLGSMGSGLRYARVVEGKISPGTRFVAPPYFESAHAF</sequence>
<reference evidence="3 4" key="1">
    <citation type="submission" date="2014-04" db="EMBL/GenBank/DDBJ databases">
        <authorList>
            <consortium name="DOE Joint Genome Institute"/>
            <person name="Kuo A."/>
            <person name="Girlanda M."/>
            <person name="Perotto S."/>
            <person name="Kohler A."/>
            <person name="Nagy L.G."/>
            <person name="Floudas D."/>
            <person name="Copeland A."/>
            <person name="Barry K.W."/>
            <person name="Cichocki N."/>
            <person name="Veneault-Fourrey C."/>
            <person name="LaButti K."/>
            <person name="Lindquist E.A."/>
            <person name="Lipzen A."/>
            <person name="Lundell T."/>
            <person name="Morin E."/>
            <person name="Murat C."/>
            <person name="Sun H."/>
            <person name="Tunlid A."/>
            <person name="Henrissat B."/>
            <person name="Grigoriev I.V."/>
            <person name="Hibbett D.S."/>
            <person name="Martin F."/>
            <person name="Nordberg H.P."/>
            <person name="Cantor M.N."/>
            <person name="Hua S.X."/>
        </authorList>
    </citation>
    <scope>NUCLEOTIDE SEQUENCE [LARGE SCALE GENOMIC DNA]</scope>
    <source>
        <strain evidence="3 4">MUT 4182</strain>
    </source>
</reference>
<dbReference type="CDD" id="cd22249">
    <property type="entry name" value="UDM1_RNF168_RNF169-like"/>
    <property type="match status" value="1"/>
</dbReference>
<dbReference type="PANTHER" id="PTHR31373:SF27">
    <property type="entry name" value="TROVE DOMAIN-CONTAINING PROTEIN"/>
    <property type="match status" value="1"/>
</dbReference>
<evidence type="ECO:0000313" key="3">
    <source>
        <dbReference type="EMBL" id="KIO28635.1"/>
    </source>
</evidence>
<organism evidence="3 4">
    <name type="scientific">Tulasnella calospora MUT 4182</name>
    <dbReference type="NCBI Taxonomy" id="1051891"/>
    <lineage>
        <taxon>Eukaryota</taxon>
        <taxon>Fungi</taxon>
        <taxon>Dikarya</taxon>
        <taxon>Basidiomycota</taxon>
        <taxon>Agaricomycotina</taxon>
        <taxon>Agaricomycetes</taxon>
        <taxon>Cantharellales</taxon>
        <taxon>Tulasnellaceae</taxon>
        <taxon>Tulasnella</taxon>
    </lineage>
</organism>
<evidence type="ECO:0000256" key="1">
    <source>
        <dbReference type="SAM" id="Coils"/>
    </source>
</evidence>
<protein>
    <recommendedName>
        <fullName evidence="2">DUF2828 domain-containing protein</fullName>
    </recommendedName>
</protein>
<dbReference type="OrthoDB" id="1149618at2759"/>
<gene>
    <name evidence="3" type="ORF">M407DRAFT_22222</name>
</gene>
<dbReference type="Proteomes" id="UP000054248">
    <property type="component" value="Unassembled WGS sequence"/>
</dbReference>
<accession>A0A0C3QCU6</accession>
<dbReference type="EMBL" id="KN822992">
    <property type="protein sequence ID" value="KIO28635.1"/>
    <property type="molecule type" value="Genomic_DNA"/>
</dbReference>
<feature type="domain" description="DUF2828" evidence="2">
    <location>
        <begin position="1"/>
        <end position="176"/>
    </location>
</feature>
<keyword evidence="1" id="KW-0175">Coiled coil</keyword>
<feature type="coiled-coil region" evidence="1">
    <location>
        <begin position="150"/>
        <end position="192"/>
    </location>
</feature>
<reference evidence="4" key="2">
    <citation type="submission" date="2015-01" db="EMBL/GenBank/DDBJ databases">
        <title>Evolutionary Origins and Diversification of the Mycorrhizal Mutualists.</title>
        <authorList>
            <consortium name="DOE Joint Genome Institute"/>
            <consortium name="Mycorrhizal Genomics Consortium"/>
            <person name="Kohler A."/>
            <person name="Kuo A."/>
            <person name="Nagy L.G."/>
            <person name="Floudas D."/>
            <person name="Copeland A."/>
            <person name="Barry K.W."/>
            <person name="Cichocki N."/>
            <person name="Veneault-Fourrey C."/>
            <person name="LaButti K."/>
            <person name="Lindquist E.A."/>
            <person name="Lipzen A."/>
            <person name="Lundell T."/>
            <person name="Morin E."/>
            <person name="Murat C."/>
            <person name="Riley R."/>
            <person name="Ohm R."/>
            <person name="Sun H."/>
            <person name="Tunlid A."/>
            <person name="Henrissat B."/>
            <person name="Grigoriev I.V."/>
            <person name="Hibbett D.S."/>
            <person name="Martin F."/>
        </authorList>
    </citation>
    <scope>NUCLEOTIDE SEQUENCE [LARGE SCALE GENOMIC DNA]</scope>
    <source>
        <strain evidence="4">MUT 4182</strain>
    </source>
</reference>
<dbReference type="HOGENOM" id="CLU_1220467_0_0_1"/>
<dbReference type="InterPro" id="IPR011205">
    <property type="entry name" value="UCP015417_vWA"/>
</dbReference>
<name>A0A0C3QCU6_9AGAM</name>
<proteinExistence type="predicted"/>
<keyword evidence="4" id="KW-1185">Reference proteome</keyword>
<dbReference type="Pfam" id="PF11443">
    <property type="entry name" value="DUF2828"/>
    <property type="match status" value="1"/>
</dbReference>
<dbReference type="AlphaFoldDB" id="A0A0C3QCU6"/>